<dbReference type="PROSITE" id="PS50937">
    <property type="entry name" value="HTH_MERR_2"/>
    <property type="match status" value="1"/>
</dbReference>
<evidence type="ECO:0000313" key="7">
    <source>
        <dbReference type="Proteomes" id="UP000198374"/>
    </source>
</evidence>
<keyword evidence="1" id="KW-0678">Repressor</keyword>
<organism evidence="6 7">
    <name type="scientific">Secundilactobacillus mixtipabuli</name>
    <dbReference type="NCBI Taxonomy" id="1435342"/>
    <lineage>
        <taxon>Bacteria</taxon>
        <taxon>Bacillati</taxon>
        <taxon>Bacillota</taxon>
        <taxon>Bacilli</taxon>
        <taxon>Lactobacillales</taxon>
        <taxon>Lactobacillaceae</taxon>
        <taxon>Secundilactobacillus</taxon>
    </lineage>
</organism>
<sequence length="281" mass="32897">MLNHYKIGEIANYYHVSAQTIRDYEAKGLIQSQRNPDTSYRYFGYQQTNQMSDIMQLREYQFSLKQISQLVTQSDIQDTICLYDKQAVKIQKTIEHLQANLLKLDQASTTLKHVKQNFNYVQFTVSPALYFDELKNYGQDDMFEPNHKYQSQRLNQLEGLAAFPVGFIFQIDISNYLLTPTWGLLANKKLPQFDNSSRLLPPKLCMHAFLVAGREGTLKSAYDQLIDKLTKKLNLVIIDQPFGRIILRCHENGEWKRYFELWCPVSEDCYNEYEKNTSIVV</sequence>
<evidence type="ECO:0000256" key="2">
    <source>
        <dbReference type="ARBA" id="ARBA00023015"/>
    </source>
</evidence>
<dbReference type="Pfam" id="PF13411">
    <property type="entry name" value="MerR_1"/>
    <property type="match status" value="1"/>
</dbReference>
<evidence type="ECO:0000259" key="5">
    <source>
        <dbReference type="PROSITE" id="PS50937"/>
    </source>
</evidence>
<accession>A0A1Z5I9S9</accession>
<gene>
    <name evidence="6" type="primary">merR_2</name>
    <name evidence="6" type="ORF">IWT30_00444</name>
</gene>
<evidence type="ECO:0000256" key="4">
    <source>
        <dbReference type="ARBA" id="ARBA00023163"/>
    </source>
</evidence>
<keyword evidence="7" id="KW-1185">Reference proteome</keyword>
<dbReference type="InterPro" id="IPR047057">
    <property type="entry name" value="MerR_fam"/>
</dbReference>
<evidence type="ECO:0000256" key="3">
    <source>
        <dbReference type="ARBA" id="ARBA00023125"/>
    </source>
</evidence>
<dbReference type="Proteomes" id="UP000198374">
    <property type="component" value="Unassembled WGS sequence"/>
</dbReference>
<keyword evidence="3" id="KW-0238">DNA-binding</keyword>
<dbReference type="SMART" id="SM00422">
    <property type="entry name" value="HTH_MERR"/>
    <property type="match status" value="1"/>
</dbReference>
<proteinExistence type="predicted"/>
<dbReference type="EMBL" id="BCMF01000002">
    <property type="protein sequence ID" value="GAW98499.1"/>
    <property type="molecule type" value="Genomic_DNA"/>
</dbReference>
<name>A0A1Z5I9S9_9LACO</name>
<dbReference type="InterPro" id="IPR000551">
    <property type="entry name" value="MerR-type_HTH_dom"/>
</dbReference>
<comment type="caution">
    <text evidence="6">The sequence shown here is derived from an EMBL/GenBank/DDBJ whole genome shotgun (WGS) entry which is preliminary data.</text>
</comment>
<reference evidence="6 7" key="1">
    <citation type="submission" date="2015-11" db="EMBL/GenBank/DDBJ databases">
        <title>Draft genome sequences of new species of the genus Lactobacillus isolated from orchardgrass silage.</title>
        <authorList>
            <person name="Tohno M."/>
            <person name="Tanizawa Y."/>
            <person name="Arita M."/>
        </authorList>
    </citation>
    <scope>NUCLEOTIDE SEQUENCE [LARGE SCALE GENOMIC DNA]</scope>
    <source>
        <strain evidence="6 7">IWT30</strain>
    </source>
</reference>
<keyword evidence="4" id="KW-0804">Transcription</keyword>
<keyword evidence="2" id="KW-0805">Transcription regulation</keyword>
<dbReference type="SUPFAM" id="SSF46955">
    <property type="entry name" value="Putative DNA-binding domain"/>
    <property type="match status" value="1"/>
</dbReference>
<dbReference type="PANTHER" id="PTHR30204">
    <property type="entry name" value="REDOX-CYCLING DRUG-SENSING TRANSCRIPTIONAL ACTIVATOR SOXR"/>
    <property type="match status" value="1"/>
</dbReference>
<dbReference type="CDD" id="cd00592">
    <property type="entry name" value="HTH_MerR-like"/>
    <property type="match status" value="1"/>
</dbReference>
<dbReference type="OrthoDB" id="1894615at2"/>
<dbReference type="GO" id="GO:0003700">
    <property type="term" value="F:DNA-binding transcription factor activity"/>
    <property type="evidence" value="ECO:0007669"/>
    <property type="project" value="InterPro"/>
</dbReference>
<dbReference type="Gene3D" id="1.10.1660.10">
    <property type="match status" value="1"/>
</dbReference>
<dbReference type="RefSeq" id="WP_089108319.1">
    <property type="nucleotide sequence ID" value="NZ_BCMF01000002.1"/>
</dbReference>
<evidence type="ECO:0000313" key="6">
    <source>
        <dbReference type="EMBL" id="GAW98499.1"/>
    </source>
</evidence>
<feature type="domain" description="HTH merR-type" evidence="5">
    <location>
        <begin position="4"/>
        <end position="73"/>
    </location>
</feature>
<dbReference type="InterPro" id="IPR009061">
    <property type="entry name" value="DNA-bd_dom_put_sf"/>
</dbReference>
<protein>
    <submittedName>
        <fullName evidence="6">MerR family transcriptional regulator</fullName>
    </submittedName>
</protein>
<evidence type="ECO:0000256" key="1">
    <source>
        <dbReference type="ARBA" id="ARBA00022491"/>
    </source>
</evidence>
<dbReference type="GO" id="GO:0003677">
    <property type="term" value="F:DNA binding"/>
    <property type="evidence" value="ECO:0007669"/>
    <property type="project" value="UniProtKB-KW"/>
</dbReference>
<dbReference type="PANTHER" id="PTHR30204:SF69">
    <property type="entry name" value="MERR-FAMILY TRANSCRIPTIONAL REGULATOR"/>
    <property type="match status" value="1"/>
</dbReference>
<dbReference type="AlphaFoldDB" id="A0A1Z5I9S9"/>